<dbReference type="Gene3D" id="3.40.50.10470">
    <property type="entry name" value="Translation initiation factor eif-2b, domain 2"/>
    <property type="match status" value="1"/>
</dbReference>
<dbReference type="RefSeq" id="WP_187718977.1">
    <property type="nucleotide sequence ID" value="NZ_JACTAH010000002.1"/>
</dbReference>
<accession>A0ABR9BCY1</accession>
<dbReference type="SUPFAM" id="SSF100950">
    <property type="entry name" value="NagB/RpiA/CoA transferase-like"/>
    <property type="match status" value="1"/>
</dbReference>
<gene>
    <name evidence="2 3" type="primary">mtnA</name>
    <name evidence="3" type="ORF">IFO67_15030</name>
</gene>
<dbReference type="NCBIfam" id="TIGR00524">
    <property type="entry name" value="eIF-2B_rel"/>
    <property type="match status" value="1"/>
</dbReference>
<feature type="binding site" evidence="2">
    <location>
        <begin position="248"/>
        <end position="249"/>
    </location>
    <ligand>
        <name>substrate</name>
    </ligand>
</feature>
<dbReference type="PANTHER" id="PTHR43475">
    <property type="entry name" value="METHYLTHIORIBOSE-1-PHOSPHATE ISOMERASE"/>
    <property type="match status" value="1"/>
</dbReference>
<evidence type="ECO:0000256" key="2">
    <source>
        <dbReference type="HAMAP-Rule" id="MF_01678"/>
    </source>
</evidence>
<feature type="active site" description="Proton donor" evidence="2">
    <location>
        <position position="238"/>
    </location>
</feature>
<dbReference type="EMBL" id="JACYTO010000002">
    <property type="protein sequence ID" value="MBD8504208.1"/>
    <property type="molecule type" value="Genomic_DNA"/>
</dbReference>
<feature type="binding site" evidence="2">
    <location>
        <begin position="50"/>
        <end position="52"/>
    </location>
    <ligand>
        <name>substrate</name>
    </ligand>
</feature>
<dbReference type="InterPro" id="IPR027363">
    <property type="entry name" value="M1Pi_N"/>
</dbReference>
<evidence type="ECO:0000256" key="1">
    <source>
        <dbReference type="ARBA" id="ARBA00023235"/>
    </source>
</evidence>
<feature type="binding site" evidence="2">
    <location>
        <position position="87"/>
    </location>
    <ligand>
        <name>substrate</name>
    </ligand>
</feature>
<dbReference type="NCBIfam" id="NF004326">
    <property type="entry name" value="PRK05720.1"/>
    <property type="match status" value="1"/>
</dbReference>
<evidence type="ECO:0000313" key="4">
    <source>
        <dbReference type="Proteomes" id="UP000603602"/>
    </source>
</evidence>
<dbReference type="Pfam" id="PF01008">
    <property type="entry name" value="IF-2B"/>
    <property type="match status" value="1"/>
</dbReference>
<dbReference type="Proteomes" id="UP000603602">
    <property type="component" value="Unassembled WGS sequence"/>
</dbReference>
<dbReference type="InterPro" id="IPR005251">
    <property type="entry name" value="IF-M1Pi"/>
</dbReference>
<feature type="site" description="Transition state stabilizer" evidence="2">
    <location>
        <position position="159"/>
    </location>
</feature>
<comment type="catalytic activity">
    <reaction evidence="2">
        <text>5-(methylsulfanyl)-alpha-D-ribose 1-phosphate = 5-(methylsulfanyl)-D-ribulose 1-phosphate</text>
        <dbReference type="Rhea" id="RHEA:19989"/>
        <dbReference type="ChEBI" id="CHEBI:58533"/>
        <dbReference type="ChEBI" id="CHEBI:58548"/>
        <dbReference type="EC" id="5.3.1.23"/>
    </reaction>
</comment>
<reference evidence="4" key="1">
    <citation type="submission" date="2023-07" db="EMBL/GenBank/DDBJ databases">
        <title>Thauera sp. CAU 1555 isolated from sand of Yaerae Beach.</title>
        <authorList>
            <person name="Kim W."/>
        </authorList>
    </citation>
    <scope>NUCLEOTIDE SEQUENCE [LARGE SCALE GENOMIC DNA]</scope>
    <source>
        <strain evidence="4">CAU 1555</strain>
    </source>
</reference>
<keyword evidence="2" id="KW-0028">Amino-acid biosynthesis</keyword>
<dbReference type="InterPro" id="IPR042529">
    <property type="entry name" value="IF_2B-like_C"/>
</dbReference>
<dbReference type="PANTHER" id="PTHR43475:SF1">
    <property type="entry name" value="METHYLTHIORIBOSE-1-PHOSPHATE ISOMERASE"/>
    <property type="match status" value="1"/>
</dbReference>
<protein>
    <recommendedName>
        <fullName evidence="2">Methylthioribose-1-phosphate isomerase</fullName>
        <shortName evidence="2">M1Pi</shortName>
        <shortName evidence="2">MTR-1-P isomerase</shortName>
        <ecNumber evidence="2">5.3.1.23</ecNumber>
    </recommendedName>
    <alternativeName>
        <fullName evidence="2">S-methyl-5-thioribose-1-phosphate isomerase</fullName>
    </alternativeName>
</protein>
<comment type="similarity">
    <text evidence="2">Belongs to the EIF-2B alpha/beta/delta subunits family. MtnA subfamily.</text>
</comment>
<dbReference type="EC" id="5.3.1.23" evidence="2"/>
<evidence type="ECO:0000313" key="3">
    <source>
        <dbReference type="EMBL" id="MBD8504208.1"/>
    </source>
</evidence>
<dbReference type="InterPro" id="IPR011559">
    <property type="entry name" value="Initiation_fac_2B_a/b/d"/>
</dbReference>
<proteinExistence type="inferred from homology"/>
<dbReference type="GO" id="GO:0046523">
    <property type="term" value="F:S-methyl-5-thioribose-1-phosphate isomerase activity"/>
    <property type="evidence" value="ECO:0007669"/>
    <property type="project" value="UniProtKB-EC"/>
</dbReference>
<dbReference type="InterPro" id="IPR000649">
    <property type="entry name" value="IF-2B-related"/>
</dbReference>
<comment type="pathway">
    <text evidence="2">Amino-acid biosynthesis; L-methionine biosynthesis via salvage pathway; L-methionine from S-methyl-5-thio-alpha-D-ribose 1-phosphate: step 1/6.</text>
</comment>
<dbReference type="InterPro" id="IPR037171">
    <property type="entry name" value="NagB/RpiA_transferase-like"/>
</dbReference>
<comment type="caution">
    <text evidence="3">The sequence shown here is derived from an EMBL/GenBank/DDBJ whole genome shotgun (WGS) entry which is preliminary data.</text>
</comment>
<dbReference type="HAMAP" id="MF_01678">
    <property type="entry name" value="Salvage_MtnA"/>
    <property type="match status" value="1"/>
</dbReference>
<feature type="binding site" evidence="2">
    <location>
        <position position="198"/>
    </location>
    <ligand>
        <name>substrate</name>
    </ligand>
</feature>
<sequence length="358" mass="37644">MSFKQPIPTIRRDGDRAVILDQTLLPHRTELRHLSSLDDVAHAIRSMQVRGAPLIGATAAYGVAIAMTHDAGDRALETALEVLAATRPTAVNLHWALGRMAARLLALAPVARVAAAWDEAEAIRLEDMETCAAIGRHGLTLIEALAARRPGPVRVMTHCNAGWVATCGAGTALAPVYAAHARGIAVEVLVSETRPRNQGLLTAWELREAGVAHSLIADNAAGLLLARGEVDLVITGADRVAANGDSANKIGTYLKALAAQDAGVPFYIAAPFSTLDFACPAGSAIPIEDRDADELLCVNGVDADGHLRQLRQAPADTAVRNPAFDVTPARLIRGIVTERGIAAPGALRELYPAEDVPA</sequence>
<dbReference type="NCBIfam" id="TIGR00512">
    <property type="entry name" value="salvage_mtnA"/>
    <property type="match status" value="1"/>
</dbReference>
<keyword evidence="4" id="KW-1185">Reference proteome</keyword>
<name>A0ABR9BCY1_9RHOO</name>
<organism evidence="3 4">
    <name type="scientific">Thauera sedimentorum</name>
    <dbReference type="NCBI Taxonomy" id="2767595"/>
    <lineage>
        <taxon>Bacteria</taxon>
        <taxon>Pseudomonadati</taxon>
        <taxon>Pseudomonadota</taxon>
        <taxon>Betaproteobacteria</taxon>
        <taxon>Rhodocyclales</taxon>
        <taxon>Zoogloeaceae</taxon>
        <taxon>Thauera</taxon>
    </lineage>
</organism>
<keyword evidence="2" id="KW-0486">Methionine biosynthesis</keyword>
<comment type="function">
    <text evidence="2">Catalyzes the interconversion of methylthioribose-1-phosphate (MTR-1-P) into methylthioribulose-1-phosphate (MTRu-1-P).</text>
</comment>
<keyword evidence="1 2" id="KW-0413">Isomerase</keyword>
<dbReference type="Gene3D" id="1.20.120.420">
    <property type="entry name" value="translation initiation factor eif-2b, domain 1"/>
    <property type="match status" value="1"/>
</dbReference>